<evidence type="ECO:0000259" key="3">
    <source>
        <dbReference type="PROSITE" id="PS50103"/>
    </source>
</evidence>
<feature type="region of interest" description="Disordered" evidence="2">
    <location>
        <begin position="454"/>
        <end position="477"/>
    </location>
</feature>
<accession>A0A836H7L4</accession>
<protein>
    <recommendedName>
        <fullName evidence="3">C3H1-type domain-containing protein</fullName>
    </recommendedName>
</protein>
<keyword evidence="1" id="KW-0863">Zinc-finger</keyword>
<feature type="compositionally biased region" description="Polar residues" evidence="2">
    <location>
        <begin position="455"/>
        <end position="474"/>
    </location>
</feature>
<feature type="compositionally biased region" description="Polar residues" evidence="2">
    <location>
        <begin position="508"/>
        <end position="519"/>
    </location>
</feature>
<name>A0A836H7L4_9TRYP</name>
<proteinExistence type="predicted"/>
<keyword evidence="1" id="KW-0479">Metal-binding</keyword>
<gene>
    <name evidence="4" type="ORF">LSCM1_02917</name>
</gene>
<feature type="compositionally biased region" description="Polar residues" evidence="2">
    <location>
        <begin position="526"/>
        <end position="549"/>
    </location>
</feature>
<evidence type="ECO:0000313" key="5">
    <source>
        <dbReference type="Proteomes" id="UP000673552"/>
    </source>
</evidence>
<dbReference type="EMBL" id="JAFEUZ010000022">
    <property type="protein sequence ID" value="KAG5479070.1"/>
    <property type="molecule type" value="Genomic_DNA"/>
</dbReference>
<feature type="zinc finger region" description="C3H1-type" evidence="1">
    <location>
        <begin position="53"/>
        <end position="75"/>
    </location>
</feature>
<dbReference type="PROSITE" id="PS50103">
    <property type="entry name" value="ZF_C3H1"/>
    <property type="match status" value="2"/>
</dbReference>
<dbReference type="RefSeq" id="XP_067178789.1">
    <property type="nucleotide sequence ID" value="XM_067320477.1"/>
</dbReference>
<dbReference type="InterPro" id="IPR053125">
    <property type="entry name" value="RNA-bd_mRNA_stabilization_reg"/>
</dbReference>
<dbReference type="GO" id="GO:0008270">
    <property type="term" value="F:zinc ion binding"/>
    <property type="evidence" value="ECO:0007669"/>
    <property type="project" value="UniProtKB-KW"/>
</dbReference>
<evidence type="ECO:0000313" key="4">
    <source>
        <dbReference type="EMBL" id="KAG5479070.1"/>
    </source>
</evidence>
<keyword evidence="5" id="KW-1185">Reference proteome</keyword>
<sequence length="592" mass="61715">MPRTASIKGRHISYNADGELCMTVVDPVTRKLLIPTQYIFETRAQQRGTLPSLCQLFLAGRCRKGQGCYQLHADWEAVQRLRSQVDSLPCCCPTHGDKDHIGVLDNALLRESISLTHPHSQHHANDDQSSADAAAAAESTIGANDVVLYVPGCSFFEGSYAPLDRVSYTVGLRRLLEEQRVVLAPPDTRISLLNQATGFPEEKIVADASTATVCRLHAMGRCRYAEECKFLHLCKDLTAADPQLTASPATGIAIGNGDCAAPGSFETSTTSAGLTNGTESSAASCERRLKGSHYHGGSGASIVPGGAPVRQSVFSSMSLQHQQQLPLGSGGAVTADAAGVGAMVKVGSASSLQPSYSMSYHQDPSIMITTNGSTGSTHCSSRPLLIGSGGAADGARLLVPQREDGSNGIDGAGCPSSASCLSKSFSGCRVGPAGATPLPQRVLQLESGITPHVMNASNTSFPGNGQQSSASSATPYGLSAAKGNRVRVSLSLPAIRSTSALTLGGAPVTSNSSEKTNSPPAEESLGISTTGPNSFPRSAAQIQPSSNPTRWHHNPYLVSWPKTEAPHGCVGRSSSLRCHPAGFYARPIARAA</sequence>
<dbReference type="GeneID" id="92512989"/>
<dbReference type="AlphaFoldDB" id="A0A836H7L4"/>
<feature type="domain" description="C3H1-type" evidence="3">
    <location>
        <begin position="208"/>
        <end position="235"/>
    </location>
</feature>
<dbReference type="PANTHER" id="PTHR37035:SF6">
    <property type="entry name" value="RNA-BINDING PROTEIN ZCH321"/>
    <property type="match status" value="1"/>
</dbReference>
<evidence type="ECO:0000256" key="1">
    <source>
        <dbReference type="PROSITE-ProRule" id="PRU00723"/>
    </source>
</evidence>
<dbReference type="Proteomes" id="UP000673552">
    <property type="component" value="Unassembled WGS sequence"/>
</dbReference>
<feature type="zinc finger region" description="C3H1-type" evidence="1">
    <location>
        <begin position="208"/>
        <end position="235"/>
    </location>
</feature>
<keyword evidence="1" id="KW-0862">Zinc</keyword>
<organism evidence="4 5">
    <name type="scientific">Leishmania martiniquensis</name>
    <dbReference type="NCBI Taxonomy" id="1580590"/>
    <lineage>
        <taxon>Eukaryota</taxon>
        <taxon>Discoba</taxon>
        <taxon>Euglenozoa</taxon>
        <taxon>Kinetoplastea</taxon>
        <taxon>Metakinetoplastina</taxon>
        <taxon>Trypanosomatida</taxon>
        <taxon>Trypanosomatidae</taxon>
        <taxon>Leishmaniinae</taxon>
        <taxon>Leishmania</taxon>
    </lineage>
</organism>
<reference evidence="5" key="1">
    <citation type="journal article" date="2021" name="Microbiol. Resour. Announc.">
        <title>LGAAP: Leishmaniinae Genome Assembly and Annotation Pipeline.</title>
        <authorList>
            <person name="Almutairi H."/>
            <person name="Urbaniak M.D."/>
            <person name="Bates M.D."/>
            <person name="Jariyapan N."/>
            <person name="Kwakye-Nuako G."/>
            <person name="Thomaz-Soccol V."/>
            <person name="Al-Salem W.S."/>
            <person name="Dillon R.J."/>
            <person name="Bates P.A."/>
            <person name="Gatherer D."/>
        </authorList>
    </citation>
    <scope>NUCLEOTIDE SEQUENCE [LARGE SCALE GENOMIC DNA]</scope>
</reference>
<feature type="region of interest" description="Disordered" evidence="2">
    <location>
        <begin position="503"/>
        <end position="550"/>
    </location>
</feature>
<reference evidence="5" key="2">
    <citation type="journal article" date="2021" name="Sci. Data">
        <title>Chromosome-scale genome sequencing, assembly and annotation of six genomes from subfamily Leishmaniinae.</title>
        <authorList>
            <person name="Almutairi H."/>
            <person name="Urbaniak M.D."/>
            <person name="Bates M.D."/>
            <person name="Jariyapan N."/>
            <person name="Kwakye-Nuako G."/>
            <person name="Thomaz Soccol V."/>
            <person name="Al-Salem W.S."/>
            <person name="Dillon R.J."/>
            <person name="Bates P.A."/>
            <person name="Gatherer D."/>
        </authorList>
    </citation>
    <scope>NUCLEOTIDE SEQUENCE [LARGE SCALE GENOMIC DNA]</scope>
</reference>
<dbReference type="InterPro" id="IPR000571">
    <property type="entry name" value="Znf_CCCH"/>
</dbReference>
<comment type="caution">
    <text evidence="4">The sequence shown here is derived from an EMBL/GenBank/DDBJ whole genome shotgun (WGS) entry which is preliminary data.</text>
</comment>
<dbReference type="OrthoDB" id="260236at2759"/>
<feature type="domain" description="C3H1-type" evidence="3">
    <location>
        <begin position="53"/>
        <end position="75"/>
    </location>
</feature>
<evidence type="ECO:0000256" key="2">
    <source>
        <dbReference type="SAM" id="MobiDB-lite"/>
    </source>
</evidence>
<dbReference type="PANTHER" id="PTHR37035">
    <property type="entry name" value="C3H1-TYPE DOMAIN-CONTAINING PROTEIN-RELATED"/>
    <property type="match status" value="1"/>
</dbReference>
<dbReference type="KEGG" id="lmat:92512989"/>